<evidence type="ECO:0000256" key="1">
    <source>
        <dbReference type="ARBA" id="ARBA00023122"/>
    </source>
</evidence>
<evidence type="ECO:0000313" key="4">
    <source>
        <dbReference type="EMBL" id="CCM62932.1"/>
    </source>
</evidence>
<dbReference type="SMART" id="SM00116">
    <property type="entry name" value="CBS"/>
    <property type="match status" value="2"/>
</dbReference>
<dbReference type="InterPro" id="IPR000644">
    <property type="entry name" value="CBS_dom"/>
</dbReference>
<dbReference type="PANTHER" id="PTHR43080:SF2">
    <property type="entry name" value="CBS DOMAIN-CONTAINING PROTEIN"/>
    <property type="match status" value="1"/>
</dbReference>
<dbReference type="eggNOG" id="COG0517">
    <property type="taxonomic scope" value="Bacteria"/>
</dbReference>
<keyword evidence="5" id="KW-1185">Reference proteome</keyword>
<dbReference type="PANTHER" id="PTHR43080">
    <property type="entry name" value="CBS DOMAIN-CONTAINING PROTEIN CBSX3, MITOCHONDRIAL"/>
    <property type="match status" value="1"/>
</dbReference>
<dbReference type="OrthoDB" id="9807125at2"/>
<dbReference type="Gene3D" id="3.10.580.10">
    <property type="entry name" value="CBS-domain"/>
    <property type="match status" value="1"/>
</dbReference>
<proteinExistence type="predicted"/>
<dbReference type="Proteomes" id="UP000018291">
    <property type="component" value="Unassembled WGS sequence"/>
</dbReference>
<dbReference type="AlphaFoldDB" id="R4Z2W7"/>
<evidence type="ECO:0000256" key="2">
    <source>
        <dbReference type="PROSITE-ProRule" id="PRU00703"/>
    </source>
</evidence>
<dbReference type="SUPFAM" id="SSF54631">
    <property type="entry name" value="CBS-domain pair"/>
    <property type="match status" value="1"/>
</dbReference>
<reference evidence="4 5" key="1">
    <citation type="journal article" date="2013" name="ISME J.">
        <title>Metabolic model for the filamentous 'Candidatus Microthrix parvicella' based on genomic and metagenomic analyses.</title>
        <authorList>
            <person name="Jon McIlroy S."/>
            <person name="Kristiansen R."/>
            <person name="Albertsen M."/>
            <person name="Michael Karst S."/>
            <person name="Rossetti S."/>
            <person name="Lund Nielsen J."/>
            <person name="Tandoi V."/>
            <person name="James Seviour R."/>
            <person name="Nielsen P.H."/>
        </authorList>
    </citation>
    <scope>NUCLEOTIDE SEQUENCE [LARGE SCALE GENOMIC DNA]</scope>
    <source>
        <strain evidence="4 5">RN1</strain>
    </source>
</reference>
<evidence type="ECO:0000313" key="5">
    <source>
        <dbReference type="Proteomes" id="UP000018291"/>
    </source>
</evidence>
<dbReference type="EMBL" id="CANL01000007">
    <property type="protein sequence ID" value="CCM62932.1"/>
    <property type="molecule type" value="Genomic_DNA"/>
</dbReference>
<accession>R4Z2W7</accession>
<feature type="domain" description="CBS" evidence="3">
    <location>
        <begin position="82"/>
        <end position="138"/>
    </location>
</feature>
<dbReference type="HOGENOM" id="CLU_040681_3_2_11"/>
<dbReference type="CDD" id="cd04623">
    <property type="entry name" value="CBS_pair_bac_euk"/>
    <property type="match status" value="1"/>
</dbReference>
<keyword evidence="1 2" id="KW-0129">CBS domain</keyword>
<feature type="domain" description="CBS" evidence="3">
    <location>
        <begin position="15"/>
        <end position="73"/>
    </location>
</feature>
<dbReference type="Pfam" id="PF00571">
    <property type="entry name" value="CBS"/>
    <property type="match status" value="2"/>
</dbReference>
<organism evidence="4 5">
    <name type="scientific">Candidatus Neomicrothrix parvicella RN1</name>
    <dbReference type="NCBI Taxonomy" id="1229780"/>
    <lineage>
        <taxon>Bacteria</taxon>
        <taxon>Bacillati</taxon>
        <taxon>Actinomycetota</taxon>
        <taxon>Acidimicrobiia</taxon>
        <taxon>Acidimicrobiales</taxon>
        <taxon>Microthrixaceae</taxon>
        <taxon>Candidatus Neomicrothrix</taxon>
    </lineage>
</organism>
<evidence type="ECO:0000259" key="3">
    <source>
        <dbReference type="PROSITE" id="PS51371"/>
    </source>
</evidence>
<dbReference type="InterPro" id="IPR044725">
    <property type="entry name" value="CBSX3_CBS_dom"/>
</dbReference>
<dbReference type="RefSeq" id="WP_012224827.1">
    <property type="nucleotide sequence ID" value="NZ_HG422565.1"/>
</dbReference>
<dbReference type="InterPro" id="IPR051257">
    <property type="entry name" value="Diverse_CBS-Domain"/>
</dbReference>
<dbReference type="PROSITE" id="PS51371">
    <property type="entry name" value="CBS"/>
    <property type="match status" value="2"/>
</dbReference>
<dbReference type="InterPro" id="IPR046342">
    <property type="entry name" value="CBS_dom_sf"/>
</dbReference>
<gene>
    <name evidence="4" type="ORF">BN381_150045</name>
</gene>
<protein>
    <submittedName>
        <fullName evidence="4">Signal-transduction protein</fullName>
    </submittedName>
</protein>
<name>R4Z2W7_9ACTN</name>
<dbReference type="STRING" id="1229780.BN381_150045"/>
<comment type="caution">
    <text evidence="4">The sequence shown here is derived from an EMBL/GenBank/DDBJ whole genome shotgun (WGS) entry which is preliminary data.</text>
</comment>
<sequence length="157" mass="17013">MNVNDVLKGKTAVAGNSGPVATVKPDDTVADAVAALREHNIGALVVTSDGSSIVGVISERDVVRRLAEESTNVLARTVSEVMSTELRTCAMTDELADLARQMTDSRIRHLIVTTDDEMVGIISIGDVVKSRLDQLEYEKARLAEENEQITEYIQTGR</sequence>